<dbReference type="AlphaFoldDB" id="A0A4R7VHT6"/>
<evidence type="ECO:0000256" key="1">
    <source>
        <dbReference type="ARBA" id="ARBA00022801"/>
    </source>
</evidence>
<dbReference type="PROSITE" id="PS51746">
    <property type="entry name" value="PPM_2"/>
    <property type="match status" value="1"/>
</dbReference>
<name>A0A4R7VHT6_9PSEU</name>
<dbReference type="Gene3D" id="3.60.40.10">
    <property type="entry name" value="PPM-type phosphatase domain"/>
    <property type="match status" value="1"/>
</dbReference>
<dbReference type="Pfam" id="PF07228">
    <property type="entry name" value="SpoIIE"/>
    <property type="match status" value="1"/>
</dbReference>
<proteinExistence type="predicted"/>
<protein>
    <submittedName>
        <fullName evidence="3">Stage II sporulation protein E</fullName>
    </submittedName>
</protein>
<keyword evidence="1" id="KW-0378">Hydrolase</keyword>
<comment type="caution">
    <text evidence="3">The sequence shown here is derived from an EMBL/GenBank/DDBJ whole genome shotgun (WGS) entry which is preliminary data.</text>
</comment>
<dbReference type="RefSeq" id="WP_133904777.1">
    <property type="nucleotide sequence ID" value="NZ_SOCP01000008.1"/>
</dbReference>
<evidence type="ECO:0000313" key="3">
    <source>
        <dbReference type="EMBL" id="TDV48725.1"/>
    </source>
</evidence>
<dbReference type="GO" id="GO:0016791">
    <property type="term" value="F:phosphatase activity"/>
    <property type="evidence" value="ECO:0007669"/>
    <property type="project" value="TreeGrafter"/>
</dbReference>
<organism evidence="3 4">
    <name type="scientific">Actinophytocola oryzae</name>
    <dbReference type="NCBI Taxonomy" id="502181"/>
    <lineage>
        <taxon>Bacteria</taxon>
        <taxon>Bacillati</taxon>
        <taxon>Actinomycetota</taxon>
        <taxon>Actinomycetes</taxon>
        <taxon>Pseudonocardiales</taxon>
        <taxon>Pseudonocardiaceae</taxon>
    </lineage>
</organism>
<dbReference type="InterPro" id="IPR052016">
    <property type="entry name" value="Bact_Sigma-Reg"/>
</dbReference>
<dbReference type="OrthoDB" id="4935951at2"/>
<dbReference type="PANTHER" id="PTHR43156:SF2">
    <property type="entry name" value="STAGE II SPORULATION PROTEIN E"/>
    <property type="match status" value="1"/>
</dbReference>
<dbReference type="InterPro" id="IPR001932">
    <property type="entry name" value="PPM-type_phosphatase-like_dom"/>
</dbReference>
<evidence type="ECO:0000259" key="2">
    <source>
        <dbReference type="PROSITE" id="PS51746"/>
    </source>
</evidence>
<sequence>MSSDPTRDPLLTLLEQAELAPPERLPAITLAAGRAIGARITIHLVDFDQRHLHSLTPADDAAPLGVDTTLAGRAFRQVRTLPSAAADRPRLWVPLLDGVERLGVLEVEVPDVADLHDPDLLVQCRRISMLLGHLVVLTSQYGDALDLVRLRRPRTAAGELIWSLLPPLTAGVDGFVVTGVLEPCYDVGGDAFDYSLSETTATLLLMDAVGHDLRSGLVAATALAAHRSARHAGLGLREQAVLIDEMISRQFSPGTFVTAVLAEVDLGSGRLRYLNAGHPHPLVMRGGKIVRSLTGGHRVPLGLGPRELTVAEEMLQPDDWLVMHTDGITEARDEAGEFFGDARLVDFLRREAAAGHPPPETARRLVHAVLDHQDGKLQDDATVLLARWTSRRELLP</sequence>
<dbReference type="EMBL" id="SOCP01000008">
    <property type="protein sequence ID" value="TDV48725.1"/>
    <property type="molecule type" value="Genomic_DNA"/>
</dbReference>
<feature type="domain" description="PPM-type phosphatase" evidence="2">
    <location>
        <begin position="193"/>
        <end position="388"/>
    </location>
</feature>
<keyword evidence="4" id="KW-1185">Reference proteome</keyword>
<gene>
    <name evidence="3" type="ORF">CLV71_10885</name>
</gene>
<dbReference type="Proteomes" id="UP000294927">
    <property type="component" value="Unassembled WGS sequence"/>
</dbReference>
<dbReference type="SUPFAM" id="SSF81606">
    <property type="entry name" value="PP2C-like"/>
    <property type="match status" value="1"/>
</dbReference>
<dbReference type="InterPro" id="IPR036457">
    <property type="entry name" value="PPM-type-like_dom_sf"/>
</dbReference>
<reference evidence="3 4" key="1">
    <citation type="submission" date="2019-03" db="EMBL/GenBank/DDBJ databases">
        <title>Genomic Encyclopedia of Archaeal and Bacterial Type Strains, Phase II (KMG-II): from individual species to whole genera.</title>
        <authorList>
            <person name="Goeker M."/>
        </authorList>
    </citation>
    <scope>NUCLEOTIDE SEQUENCE [LARGE SCALE GENOMIC DNA]</scope>
    <source>
        <strain evidence="3 4">DSM 45499</strain>
    </source>
</reference>
<accession>A0A4R7VHT6</accession>
<dbReference type="PANTHER" id="PTHR43156">
    <property type="entry name" value="STAGE II SPORULATION PROTEIN E-RELATED"/>
    <property type="match status" value="1"/>
</dbReference>
<evidence type="ECO:0000313" key="4">
    <source>
        <dbReference type="Proteomes" id="UP000294927"/>
    </source>
</evidence>
<dbReference type="SMART" id="SM00331">
    <property type="entry name" value="PP2C_SIG"/>
    <property type="match status" value="1"/>
</dbReference>